<dbReference type="RefSeq" id="YP_004324089.1">
    <property type="nucleotide sequence ID" value="NC_015287.1"/>
</dbReference>
<proteinExistence type="predicted"/>
<dbReference type="Proteomes" id="UP000006527">
    <property type="component" value="Segment"/>
</dbReference>
<dbReference type="OrthoDB" id="23935at10239"/>
<reference evidence="1 2" key="1">
    <citation type="journal article" date="2010" name="Environ. Microbiol.">
        <title>Genomic analysis of oceanic cyanobacterial myoviruses compared with T4-like myoviruses from diverse hosts and environments.</title>
        <authorList>
            <person name="Sullivan M.B."/>
            <person name="Huang K.H."/>
            <person name="Ignacio-Espinoza J.C."/>
            <person name="Berlin A.M."/>
            <person name="Kelly L."/>
            <person name="Weigele P.R."/>
            <person name="DeFrancesco A.S."/>
            <person name="Kern S.E."/>
            <person name="Thompson L.R."/>
            <person name="Young S."/>
            <person name="Yandava C."/>
            <person name="Fu R."/>
            <person name="Krastins B."/>
            <person name="Chase M."/>
            <person name="Sarracino D."/>
            <person name="Osburne M.S."/>
            <person name="Henn M.R."/>
            <person name="Chisholm S.W."/>
        </authorList>
    </citation>
    <scope>NUCLEOTIDE SEQUENCE [LARGE SCALE GENOMIC DNA]</scope>
    <source>
        <strain evidence="1">8109-3</strain>
    </source>
</reference>
<keyword evidence="2" id="KW-1185">Reference proteome</keyword>
<dbReference type="EMBL" id="GU071098">
    <property type="protein sequence ID" value="ADO98102.1"/>
    <property type="molecule type" value="Genomic_DNA"/>
</dbReference>
<dbReference type="KEGG" id="vg:10328605"/>
<evidence type="ECO:0008006" key="3">
    <source>
        <dbReference type="Google" id="ProtNLM"/>
    </source>
</evidence>
<dbReference type="GeneID" id="10328605"/>
<name>E3SKV4_9CAUD</name>
<accession>E3SKV4</accession>
<evidence type="ECO:0000313" key="1">
    <source>
        <dbReference type="EMBL" id="ADO98102.1"/>
    </source>
</evidence>
<organism evidence="1 2">
    <name type="scientific">Synechococcus phage S-SSM7</name>
    <dbReference type="NCBI Taxonomy" id="445686"/>
    <lineage>
        <taxon>Viruses</taxon>
        <taxon>Duplodnaviria</taxon>
        <taxon>Heunggongvirae</taxon>
        <taxon>Uroviricota</taxon>
        <taxon>Caudoviricetes</taxon>
        <taxon>Pantevenvirales</taxon>
        <taxon>Kyanoviridae</taxon>
        <taxon>Lipsvirus</taxon>
        <taxon>Lipsvirus ssm7</taxon>
    </lineage>
</organism>
<evidence type="ECO:0000313" key="2">
    <source>
        <dbReference type="Proteomes" id="UP000006527"/>
    </source>
</evidence>
<gene>
    <name evidence="1" type="ORF">SSSM7_036</name>
</gene>
<protein>
    <recommendedName>
        <fullName evidence="3">DNA endonuclease V</fullName>
    </recommendedName>
</protein>
<sequence length="174" mass="19668">MNIEVYDNFLPTEVFNPIKEYVFGGVMPWYYSPTSVMEGDGCPQFSHACYIDSEPISDVYGIIKPVFAALNPFALHRIKFNATPRTTNIKEKPLHVDVSGPQDSQGNFTDIPNYHICVIYFNDNDGYTYFEDGQKVVSKENRAVIFSGDLLHAGTSCTDADLRVVLNIDYCKWS</sequence>